<feature type="binding site" evidence="5 7">
    <location>
        <begin position="143"/>
        <end position="144"/>
    </location>
    <ligand>
        <name>FMN</name>
        <dbReference type="ChEBI" id="CHEBI:58210"/>
    </ligand>
</feature>
<dbReference type="EC" id="1.4.3.5" evidence="5"/>
<feature type="binding site" evidence="5 7">
    <location>
        <position position="108"/>
    </location>
    <ligand>
        <name>FMN</name>
        <dbReference type="ChEBI" id="CHEBI:58210"/>
    </ligand>
</feature>
<name>A0A1I6KKN7_9FLAO</name>
<accession>A0A1I6KKN7</accession>
<keyword evidence="4 5" id="KW-0560">Oxidoreductase</keyword>
<keyword evidence="5" id="KW-0664">Pyridoxine biosynthesis</keyword>
<organism evidence="10 11">
    <name type="scientific">Maribacter stanieri</name>
    <dbReference type="NCBI Taxonomy" id="440514"/>
    <lineage>
        <taxon>Bacteria</taxon>
        <taxon>Pseudomonadati</taxon>
        <taxon>Bacteroidota</taxon>
        <taxon>Flavobacteriia</taxon>
        <taxon>Flavobacteriales</taxon>
        <taxon>Flavobacteriaceae</taxon>
        <taxon>Maribacter</taxon>
    </lineage>
</organism>
<keyword evidence="2 5" id="KW-0285">Flavoprotein</keyword>
<comment type="caution">
    <text evidence="5">Lacks conserved residue(s) required for the propagation of feature annotation.</text>
</comment>
<dbReference type="STRING" id="440514.SAMN04488010_3768"/>
<dbReference type="PIRSF" id="PIRSF000190">
    <property type="entry name" value="Pyd_amn-ph_oxd"/>
    <property type="match status" value="1"/>
</dbReference>
<evidence type="ECO:0000259" key="8">
    <source>
        <dbReference type="Pfam" id="PF01243"/>
    </source>
</evidence>
<protein>
    <recommendedName>
        <fullName evidence="5">Pyridoxine/pyridoxamine 5'-phosphate oxidase</fullName>
        <ecNumber evidence="5">1.4.3.5</ecNumber>
    </recommendedName>
    <alternativeName>
        <fullName evidence="5">PNP/PMP oxidase</fullName>
        <shortName evidence="5">PNPOx</shortName>
    </alternativeName>
    <alternativeName>
        <fullName evidence="5">Pyridoxal 5'-phosphate synthase</fullName>
    </alternativeName>
</protein>
<feature type="binding site" evidence="5 6">
    <location>
        <begin position="194"/>
        <end position="196"/>
    </location>
    <ligand>
        <name>substrate</name>
    </ligand>
</feature>
<comment type="catalytic activity">
    <reaction evidence="5">
        <text>pyridoxamine 5'-phosphate + O2 + H2O = pyridoxal 5'-phosphate + H2O2 + NH4(+)</text>
        <dbReference type="Rhea" id="RHEA:15817"/>
        <dbReference type="ChEBI" id="CHEBI:15377"/>
        <dbReference type="ChEBI" id="CHEBI:15379"/>
        <dbReference type="ChEBI" id="CHEBI:16240"/>
        <dbReference type="ChEBI" id="CHEBI:28938"/>
        <dbReference type="ChEBI" id="CHEBI:58451"/>
        <dbReference type="ChEBI" id="CHEBI:597326"/>
        <dbReference type="EC" id="1.4.3.5"/>
    </reaction>
</comment>
<feature type="binding site" evidence="5 7">
    <location>
        <position position="188"/>
    </location>
    <ligand>
        <name>FMN</name>
        <dbReference type="ChEBI" id="CHEBI:58210"/>
    </ligand>
</feature>
<feature type="binding site" evidence="5 7">
    <location>
        <begin position="79"/>
        <end position="80"/>
    </location>
    <ligand>
        <name>FMN</name>
        <dbReference type="ChEBI" id="CHEBI:58210"/>
    </ligand>
</feature>
<comment type="subunit">
    <text evidence="5">Homodimer.</text>
</comment>
<evidence type="ECO:0000256" key="1">
    <source>
        <dbReference type="ARBA" id="ARBA00007301"/>
    </source>
</evidence>
<dbReference type="InterPro" id="IPR019740">
    <property type="entry name" value="Pyridox_Oxase_CS"/>
</dbReference>
<dbReference type="GO" id="GO:0004733">
    <property type="term" value="F:pyridoxamine phosphate oxidase activity"/>
    <property type="evidence" value="ECO:0007669"/>
    <property type="project" value="UniProtKB-UniRule"/>
</dbReference>
<feature type="domain" description="Pyridoxamine 5'-phosphate oxidase N-terminal" evidence="8">
    <location>
        <begin position="44"/>
        <end position="160"/>
    </location>
</feature>
<proteinExistence type="inferred from homology"/>
<evidence type="ECO:0000256" key="4">
    <source>
        <dbReference type="ARBA" id="ARBA00023002"/>
    </source>
</evidence>
<dbReference type="InterPro" id="IPR000659">
    <property type="entry name" value="Pyridox_Oxase"/>
</dbReference>
<evidence type="ECO:0000256" key="2">
    <source>
        <dbReference type="ARBA" id="ARBA00022630"/>
    </source>
</evidence>
<evidence type="ECO:0000313" key="10">
    <source>
        <dbReference type="EMBL" id="SFR91724.1"/>
    </source>
</evidence>
<evidence type="ECO:0000256" key="7">
    <source>
        <dbReference type="PIRSR" id="PIRSR000190-2"/>
    </source>
</evidence>
<dbReference type="PROSITE" id="PS01064">
    <property type="entry name" value="PYRIDOX_OXIDASE"/>
    <property type="match status" value="1"/>
</dbReference>
<dbReference type="PANTHER" id="PTHR10851:SF0">
    <property type="entry name" value="PYRIDOXINE-5'-PHOSPHATE OXIDASE"/>
    <property type="match status" value="1"/>
</dbReference>
<feature type="binding site" evidence="5 6">
    <location>
        <position position="69"/>
    </location>
    <ligand>
        <name>substrate</name>
    </ligand>
</feature>
<dbReference type="InterPro" id="IPR011576">
    <property type="entry name" value="Pyridox_Oxase_N"/>
</dbReference>
<feature type="binding site" evidence="5 6">
    <location>
        <position position="126"/>
    </location>
    <ligand>
        <name>substrate</name>
    </ligand>
</feature>
<feature type="binding site" evidence="5 6">
    <location>
        <position position="130"/>
    </location>
    <ligand>
        <name>substrate</name>
    </ligand>
</feature>
<dbReference type="PANTHER" id="PTHR10851">
    <property type="entry name" value="PYRIDOXINE-5-PHOSPHATE OXIDASE"/>
    <property type="match status" value="1"/>
</dbReference>
<reference evidence="11" key="1">
    <citation type="submission" date="2016-10" db="EMBL/GenBank/DDBJ databases">
        <authorList>
            <person name="Varghese N."/>
            <person name="Submissions S."/>
        </authorList>
    </citation>
    <scope>NUCLEOTIDE SEQUENCE [LARGE SCALE GENOMIC DNA]</scope>
    <source>
        <strain evidence="11">DSM 19891</strain>
    </source>
</reference>
<evidence type="ECO:0000256" key="6">
    <source>
        <dbReference type="PIRSR" id="PIRSR000190-1"/>
    </source>
</evidence>
<keyword evidence="11" id="KW-1185">Reference proteome</keyword>
<sequence>MMQKDLGDYRKSYEKSALMEDSISDNPIQLFQTWFYEVEKSDGVDEPNAMTVSTVGLDGFPKSRVVLLKKYTHEGFIFYTNYNSEKGRALSENPKICLSFFWPSLERQIIIKGTAEKLAKNLSDGYFESRPDGSKLGALVSEQSTVIESRGVLEDKLSQLEKEYSGKEIKRPEHWGGYLVRPVSMEFWQGRPNRLHDRIRYTLTEDFDWKMDRLAP</sequence>
<feature type="binding site" evidence="5 7">
    <location>
        <position position="198"/>
    </location>
    <ligand>
        <name>FMN</name>
        <dbReference type="ChEBI" id="CHEBI:58210"/>
    </ligand>
</feature>
<comment type="function">
    <text evidence="5">Catalyzes the oxidation of either pyridoxine 5'-phosphate (PNP) or pyridoxamine 5'-phosphate (PMP) into pyridoxal 5'-phosphate (PLP).</text>
</comment>
<feature type="binding site" evidence="5 7">
    <location>
        <position position="86"/>
    </location>
    <ligand>
        <name>FMN</name>
        <dbReference type="ChEBI" id="CHEBI:58210"/>
    </ligand>
</feature>
<feature type="binding site" evidence="6">
    <location>
        <begin position="10"/>
        <end position="13"/>
    </location>
    <ligand>
        <name>substrate</name>
    </ligand>
</feature>
<dbReference type="GO" id="GO:0010181">
    <property type="term" value="F:FMN binding"/>
    <property type="evidence" value="ECO:0007669"/>
    <property type="project" value="UniProtKB-UniRule"/>
</dbReference>
<evidence type="ECO:0000313" key="11">
    <source>
        <dbReference type="Proteomes" id="UP000199462"/>
    </source>
</evidence>
<dbReference type="NCBIfam" id="NF004231">
    <property type="entry name" value="PRK05679.1"/>
    <property type="match status" value="1"/>
</dbReference>
<dbReference type="HAMAP" id="MF_01629">
    <property type="entry name" value="PdxH"/>
    <property type="match status" value="1"/>
</dbReference>
<dbReference type="GO" id="GO:0008615">
    <property type="term" value="P:pyridoxine biosynthetic process"/>
    <property type="evidence" value="ECO:0007669"/>
    <property type="project" value="UniProtKB-UniRule"/>
</dbReference>
<dbReference type="Proteomes" id="UP000199462">
    <property type="component" value="Unassembled WGS sequence"/>
</dbReference>
<dbReference type="UniPathway" id="UPA01068">
    <property type="reaction ID" value="UER00304"/>
</dbReference>
<dbReference type="SUPFAM" id="SSF50475">
    <property type="entry name" value="FMN-binding split barrel"/>
    <property type="match status" value="1"/>
</dbReference>
<evidence type="ECO:0000256" key="5">
    <source>
        <dbReference type="HAMAP-Rule" id="MF_01629"/>
    </source>
</evidence>
<comment type="cofactor">
    <cofactor evidence="5 7">
        <name>FMN</name>
        <dbReference type="ChEBI" id="CHEBI:58210"/>
    </cofactor>
    <text evidence="5 7">Binds 1 FMN per subunit.</text>
</comment>
<dbReference type="Pfam" id="PF10590">
    <property type="entry name" value="PNP_phzG_C"/>
    <property type="match status" value="1"/>
</dbReference>
<dbReference type="Gene3D" id="2.30.110.10">
    <property type="entry name" value="Electron Transport, Fmn-binding Protein, Chain A"/>
    <property type="match status" value="1"/>
</dbReference>
<feature type="domain" description="Pyridoxine 5'-phosphate oxidase dimerisation C-terminal" evidence="9">
    <location>
        <begin position="175"/>
        <end position="216"/>
    </location>
</feature>
<comment type="similarity">
    <text evidence="1 5">Belongs to the pyridoxamine 5'-phosphate oxidase family.</text>
</comment>
<evidence type="ECO:0000259" key="9">
    <source>
        <dbReference type="Pfam" id="PF10590"/>
    </source>
</evidence>
<comment type="pathway">
    <text evidence="5">Cofactor metabolism; pyridoxal 5'-phosphate salvage; pyridoxal 5'-phosphate from pyridoxamine 5'-phosphate: step 1/1.</text>
</comment>
<dbReference type="EMBL" id="FOYX01000005">
    <property type="protein sequence ID" value="SFR91724.1"/>
    <property type="molecule type" value="Genomic_DNA"/>
</dbReference>
<dbReference type="AlphaFoldDB" id="A0A1I6KKN7"/>
<keyword evidence="3 5" id="KW-0288">FMN</keyword>
<feature type="binding site" evidence="5 6">
    <location>
        <position position="134"/>
    </location>
    <ligand>
        <name>substrate</name>
    </ligand>
</feature>
<dbReference type="InterPro" id="IPR019576">
    <property type="entry name" value="Pyridoxamine_oxidase_dimer_C"/>
</dbReference>
<comment type="catalytic activity">
    <reaction evidence="5">
        <text>pyridoxine 5'-phosphate + O2 = pyridoxal 5'-phosphate + H2O2</text>
        <dbReference type="Rhea" id="RHEA:15149"/>
        <dbReference type="ChEBI" id="CHEBI:15379"/>
        <dbReference type="ChEBI" id="CHEBI:16240"/>
        <dbReference type="ChEBI" id="CHEBI:58589"/>
        <dbReference type="ChEBI" id="CHEBI:597326"/>
        <dbReference type="EC" id="1.4.3.5"/>
    </reaction>
</comment>
<dbReference type="Pfam" id="PF01243">
    <property type="entry name" value="PNPOx_N"/>
    <property type="match status" value="1"/>
</dbReference>
<gene>
    <name evidence="5" type="primary">pdxH</name>
    <name evidence="10" type="ORF">SAMN04488010_3768</name>
</gene>
<comment type="pathway">
    <text evidence="5">Cofactor metabolism; pyridoxal 5'-phosphate salvage; pyridoxal 5'-phosphate from pyridoxine 5'-phosphate: step 1/1.</text>
</comment>
<feature type="binding site" evidence="5 7">
    <location>
        <begin position="64"/>
        <end position="69"/>
    </location>
    <ligand>
        <name>FMN</name>
        <dbReference type="ChEBI" id="CHEBI:58210"/>
    </ligand>
</feature>
<dbReference type="InterPro" id="IPR012349">
    <property type="entry name" value="Split_barrel_FMN-bd"/>
</dbReference>
<evidence type="ECO:0000256" key="3">
    <source>
        <dbReference type="ARBA" id="ARBA00022643"/>
    </source>
</evidence>
<dbReference type="NCBIfam" id="TIGR00558">
    <property type="entry name" value="pdxH"/>
    <property type="match status" value="1"/>
</dbReference>